<feature type="signal peptide" evidence="2">
    <location>
        <begin position="1"/>
        <end position="29"/>
    </location>
</feature>
<dbReference type="InterPro" id="IPR005064">
    <property type="entry name" value="BUG"/>
</dbReference>
<keyword evidence="4" id="KW-1185">Reference proteome</keyword>
<dbReference type="CDD" id="cd07012">
    <property type="entry name" value="PBP2_Bug_TTT"/>
    <property type="match status" value="1"/>
</dbReference>
<feature type="chain" id="PRO_5012726899" description="Tripartite tricarboxylate transporter substrate binding protein" evidence="2">
    <location>
        <begin position="30"/>
        <end position="324"/>
    </location>
</feature>
<dbReference type="InterPro" id="IPR042100">
    <property type="entry name" value="Bug_dom1"/>
</dbReference>
<dbReference type="Pfam" id="PF03401">
    <property type="entry name" value="TctC"/>
    <property type="match status" value="1"/>
</dbReference>
<dbReference type="SUPFAM" id="SSF53850">
    <property type="entry name" value="Periplasmic binding protein-like II"/>
    <property type="match status" value="1"/>
</dbReference>
<evidence type="ECO:0008006" key="5">
    <source>
        <dbReference type="Google" id="ProtNLM"/>
    </source>
</evidence>
<dbReference type="RefSeq" id="WP_087738125.1">
    <property type="nucleotide sequence ID" value="NZ_CYGY02000065.1"/>
</dbReference>
<dbReference type="Gene3D" id="3.40.190.150">
    <property type="entry name" value="Bordetella uptake gene, domain 1"/>
    <property type="match status" value="1"/>
</dbReference>
<protein>
    <recommendedName>
        <fullName evidence="5">Tripartite tricarboxylate transporter substrate binding protein</fullName>
    </recommendedName>
</protein>
<evidence type="ECO:0000313" key="4">
    <source>
        <dbReference type="Proteomes" id="UP000195569"/>
    </source>
</evidence>
<evidence type="ECO:0000256" key="1">
    <source>
        <dbReference type="ARBA" id="ARBA00006987"/>
    </source>
</evidence>
<dbReference type="EMBL" id="CYGY02000065">
    <property type="protein sequence ID" value="SIT48779.1"/>
    <property type="molecule type" value="Genomic_DNA"/>
</dbReference>
<name>A0A1N7SN07_9BURK</name>
<dbReference type="Proteomes" id="UP000195569">
    <property type="component" value="Unassembled WGS sequence"/>
</dbReference>
<proteinExistence type="inferred from homology"/>
<dbReference type="PANTHER" id="PTHR42928">
    <property type="entry name" value="TRICARBOXYLATE-BINDING PROTEIN"/>
    <property type="match status" value="1"/>
</dbReference>
<organism evidence="3 4">
    <name type="scientific">Paraburkholderia piptadeniae</name>
    <dbReference type="NCBI Taxonomy" id="1701573"/>
    <lineage>
        <taxon>Bacteria</taxon>
        <taxon>Pseudomonadati</taxon>
        <taxon>Pseudomonadota</taxon>
        <taxon>Betaproteobacteria</taxon>
        <taxon>Burkholderiales</taxon>
        <taxon>Burkholderiaceae</taxon>
        <taxon>Paraburkholderia</taxon>
    </lineage>
</organism>
<dbReference type="PANTHER" id="PTHR42928:SF5">
    <property type="entry name" value="BLR1237 PROTEIN"/>
    <property type="match status" value="1"/>
</dbReference>
<comment type="similarity">
    <text evidence="1">Belongs to the UPF0065 (bug) family.</text>
</comment>
<dbReference type="OrthoDB" id="8678477at2"/>
<sequence>MNTNRKIFVGAALAFAAVAGITMSSRGFAAPTVPAKASVAKAPAKSAPVKLIAAGPNENSDMVARALAPALSKALGTDVVVENLADAAAVSAAKAAPADGLTLLVGDTEQVDAARQDLTPVAQVTGHAGLVLVVGNGAGLGGTDIKDYADMISRLKDNPNCYMFGSTGTTSREYLAMVAFQKRAGVKMIHTAYKSDAEQIPALLTGKVQIIEIPYEMAVPQIKAGKMRVLAVLGSRRIPEIQNVPALGEMFPGFDFASHTGVLAPKDLPAPIRDKIANAVKTAVQDPNVQKALNVNGHQAAYLASADYAKVIATDHDKLSQPAK</sequence>
<evidence type="ECO:0000256" key="2">
    <source>
        <dbReference type="SAM" id="SignalP"/>
    </source>
</evidence>
<keyword evidence="2" id="KW-0732">Signal</keyword>
<comment type="caution">
    <text evidence="3">The sequence shown here is derived from an EMBL/GenBank/DDBJ whole genome shotgun (WGS) entry which is preliminary data.</text>
</comment>
<reference evidence="3" key="1">
    <citation type="submission" date="2016-12" db="EMBL/GenBank/DDBJ databases">
        <authorList>
            <person name="Moulin L."/>
        </authorList>
    </citation>
    <scope>NUCLEOTIDE SEQUENCE [LARGE SCALE GENOMIC DNA]</scope>
    <source>
        <strain evidence="3">STM 7183</strain>
    </source>
</reference>
<evidence type="ECO:0000313" key="3">
    <source>
        <dbReference type="EMBL" id="SIT48779.1"/>
    </source>
</evidence>
<dbReference type="Gene3D" id="3.40.190.10">
    <property type="entry name" value="Periplasmic binding protein-like II"/>
    <property type="match status" value="1"/>
</dbReference>
<dbReference type="AlphaFoldDB" id="A0A1N7SN07"/>
<accession>A0A1N7SN07</accession>
<gene>
    <name evidence="3" type="ORF">BN2476_650047</name>
</gene>